<dbReference type="InterPro" id="IPR036682">
    <property type="entry name" value="OS_D_A10/PebIII_sf"/>
</dbReference>
<protein>
    <submittedName>
        <fullName evidence="2">Chemosensory protein</fullName>
    </submittedName>
</protein>
<dbReference type="SUPFAM" id="SSF100910">
    <property type="entry name" value="Chemosensory protein Csp2"/>
    <property type="match status" value="1"/>
</dbReference>
<dbReference type="EMBL" id="MF975421">
    <property type="protein sequence ID" value="AUF72997.1"/>
    <property type="molecule type" value="mRNA"/>
</dbReference>
<dbReference type="AlphaFoldDB" id="A0A2H4ZB67"/>
<dbReference type="PROSITE" id="PS51257">
    <property type="entry name" value="PROKAR_LIPOPROTEIN"/>
    <property type="match status" value="1"/>
</dbReference>
<organism evidence="2">
    <name type="scientific">Anoplophora chinensis</name>
    <name type="common">Citrus longhorn beetle</name>
    <dbReference type="NCBI Taxonomy" id="217632"/>
    <lineage>
        <taxon>Eukaryota</taxon>
        <taxon>Metazoa</taxon>
        <taxon>Ecdysozoa</taxon>
        <taxon>Arthropoda</taxon>
        <taxon>Hexapoda</taxon>
        <taxon>Insecta</taxon>
        <taxon>Pterygota</taxon>
        <taxon>Neoptera</taxon>
        <taxon>Endopterygota</taxon>
        <taxon>Coleoptera</taxon>
        <taxon>Polyphaga</taxon>
        <taxon>Cucujiformia</taxon>
        <taxon>Chrysomeloidea</taxon>
        <taxon>Cerambycidae</taxon>
        <taxon>Lamiinae</taxon>
        <taxon>Lamiini</taxon>
        <taxon>Anoplophora</taxon>
    </lineage>
</organism>
<proteinExistence type="evidence at transcript level"/>
<dbReference type="PANTHER" id="PTHR11257:SF12">
    <property type="entry name" value="EJACULATORY BULB-SPECIFIC PROTEIN 3-RELATED"/>
    <property type="match status" value="1"/>
</dbReference>
<dbReference type="PANTHER" id="PTHR11257">
    <property type="entry name" value="CHEMOSENSORY PROTEIN-RELATED"/>
    <property type="match status" value="1"/>
</dbReference>
<sequence>MKVVLFLTVIFVIGCLCQKYTTKFDNVDLDNILKNERLLRNYMNCLLDKGKCSSDAVELKKVIPEALENECEKCSEKHRDGVKKVIKYLVENKRDYWNELLAKYDPEGNYRKKYEELSKKEEVQI</sequence>
<accession>A0A2H4ZB67</accession>
<keyword evidence="1" id="KW-0732">Signal</keyword>
<dbReference type="InterPro" id="IPR005055">
    <property type="entry name" value="A10/PebIII"/>
</dbReference>
<name>A0A2H4ZB67_ANOCN</name>
<reference evidence="2" key="1">
    <citation type="journal article" date="2017" name="Sci. Rep.">
        <title>Antennal transcriptome analysis and expression profiles of olfactory genes in Anoplophora chinensis.</title>
        <authorList>
            <person name="Wang J."/>
            <person name="Hu P."/>
            <person name="Gao P."/>
            <person name="Tao J."/>
            <person name="Luo Y."/>
        </authorList>
    </citation>
    <scope>NUCLEOTIDE SEQUENCE</scope>
</reference>
<dbReference type="Pfam" id="PF03392">
    <property type="entry name" value="OS-D"/>
    <property type="match status" value="1"/>
</dbReference>
<feature type="signal peptide" evidence="1">
    <location>
        <begin position="1"/>
        <end position="17"/>
    </location>
</feature>
<evidence type="ECO:0000256" key="1">
    <source>
        <dbReference type="SAM" id="SignalP"/>
    </source>
</evidence>
<feature type="chain" id="PRO_5014130188" evidence="1">
    <location>
        <begin position="18"/>
        <end position="125"/>
    </location>
</feature>
<evidence type="ECO:0000313" key="2">
    <source>
        <dbReference type="EMBL" id="AUF72997.1"/>
    </source>
</evidence>
<dbReference type="Gene3D" id="1.10.2080.10">
    <property type="entry name" value="Insect odorant-binding protein A10/Ejaculatory bulb-specific protein 3"/>
    <property type="match status" value="1"/>
</dbReference>